<dbReference type="eggNOG" id="COG2197">
    <property type="taxonomic scope" value="Bacteria"/>
</dbReference>
<dbReference type="InterPro" id="IPR039420">
    <property type="entry name" value="WalR-like"/>
</dbReference>
<dbReference type="SUPFAM" id="SSF55785">
    <property type="entry name" value="PYP-like sensor domain (PAS domain)"/>
    <property type="match status" value="3"/>
</dbReference>
<dbReference type="InterPro" id="IPR036388">
    <property type="entry name" value="WH-like_DNA-bd_sf"/>
</dbReference>
<dbReference type="Pfam" id="PF00196">
    <property type="entry name" value="GerE"/>
    <property type="match status" value="1"/>
</dbReference>
<dbReference type="PRINTS" id="PR00038">
    <property type="entry name" value="HTHLUXR"/>
</dbReference>
<dbReference type="InterPro" id="IPR016032">
    <property type="entry name" value="Sig_transdc_resp-reg_C-effctor"/>
</dbReference>
<evidence type="ECO:0000256" key="1">
    <source>
        <dbReference type="ARBA" id="ARBA00023125"/>
    </source>
</evidence>
<protein>
    <submittedName>
        <fullName evidence="4">Transcriptional regulator, LuxR family</fullName>
    </submittedName>
</protein>
<dbReference type="Gene3D" id="1.10.10.10">
    <property type="entry name" value="Winged helix-like DNA-binding domain superfamily/Winged helix DNA-binding domain"/>
    <property type="match status" value="1"/>
</dbReference>
<keyword evidence="5" id="KW-1185">Reference proteome</keyword>
<dbReference type="NCBIfam" id="TIGR00229">
    <property type="entry name" value="sensory_box"/>
    <property type="match status" value="2"/>
</dbReference>
<dbReference type="KEGG" id="tra:Trad_0691"/>
<dbReference type="GO" id="GO:0003677">
    <property type="term" value="F:DNA binding"/>
    <property type="evidence" value="ECO:0007669"/>
    <property type="project" value="UniProtKB-KW"/>
</dbReference>
<organism evidence="4 5">
    <name type="scientific">Truepera radiovictrix (strain DSM 17093 / CIP 108686 / LMG 22925 / RQ-24)</name>
    <dbReference type="NCBI Taxonomy" id="649638"/>
    <lineage>
        <taxon>Bacteria</taxon>
        <taxon>Thermotogati</taxon>
        <taxon>Deinococcota</taxon>
        <taxon>Deinococci</taxon>
        <taxon>Trueperales</taxon>
        <taxon>Trueperaceae</taxon>
        <taxon>Truepera</taxon>
    </lineage>
</organism>
<dbReference type="PANTHER" id="PTHR43214">
    <property type="entry name" value="TWO-COMPONENT RESPONSE REGULATOR"/>
    <property type="match status" value="1"/>
</dbReference>
<dbReference type="Pfam" id="PF13188">
    <property type="entry name" value="PAS_8"/>
    <property type="match status" value="1"/>
</dbReference>
<dbReference type="AlphaFoldDB" id="D7CTH0"/>
<gene>
    <name evidence="4" type="ordered locus">Trad_0691</name>
</gene>
<evidence type="ECO:0000313" key="5">
    <source>
        <dbReference type="Proteomes" id="UP000000379"/>
    </source>
</evidence>
<dbReference type="Proteomes" id="UP000000379">
    <property type="component" value="Chromosome"/>
</dbReference>
<dbReference type="SMART" id="SM00421">
    <property type="entry name" value="HTH_LUXR"/>
    <property type="match status" value="1"/>
</dbReference>
<reference evidence="5" key="1">
    <citation type="submission" date="2010-05" db="EMBL/GenBank/DDBJ databases">
        <title>The complete genome of Truepera radiovictris DSM 17093.</title>
        <authorList>
            <consortium name="US DOE Joint Genome Institute (JGI-PGF)"/>
            <person name="Lucas S."/>
            <person name="Copeland A."/>
            <person name="Lapidus A."/>
            <person name="Glavina del Rio T."/>
            <person name="Dalin E."/>
            <person name="Tice H."/>
            <person name="Bruce D."/>
            <person name="Goodwin L."/>
            <person name="Pitluck S."/>
            <person name="Kyrpides N."/>
            <person name="Mavromatis K."/>
            <person name="Ovchinnikova G."/>
            <person name="Munk A.C."/>
            <person name="Detter J.C."/>
            <person name="Han C."/>
            <person name="Tapia R."/>
            <person name="Land M."/>
            <person name="Hauser L."/>
            <person name="Markowitz V."/>
            <person name="Cheng J.-F."/>
            <person name="Hugenholtz P."/>
            <person name="Woyke T."/>
            <person name="Wu D."/>
            <person name="Tindall B."/>
            <person name="Pomrenke H.G."/>
            <person name="Brambilla E."/>
            <person name="Klenk H.-P."/>
            <person name="Eisen J.A."/>
        </authorList>
    </citation>
    <scope>NUCLEOTIDE SEQUENCE [LARGE SCALE GENOMIC DNA]</scope>
    <source>
        <strain evidence="5">DSM 17093 / CIP 108686 / LMG 22925 / RQ-24</strain>
    </source>
</reference>
<dbReference type="Pfam" id="PF13426">
    <property type="entry name" value="PAS_9"/>
    <property type="match status" value="2"/>
</dbReference>
<dbReference type="HOGENOM" id="CLU_537128_0_0_0"/>
<evidence type="ECO:0000259" key="3">
    <source>
        <dbReference type="PROSITE" id="PS50112"/>
    </source>
</evidence>
<dbReference type="CDD" id="cd06170">
    <property type="entry name" value="LuxR_C_like"/>
    <property type="match status" value="1"/>
</dbReference>
<dbReference type="PANTHER" id="PTHR43214:SF38">
    <property type="entry name" value="NITRATE_NITRITE RESPONSE REGULATOR PROTEIN NARL"/>
    <property type="match status" value="1"/>
</dbReference>
<dbReference type="CDD" id="cd00130">
    <property type="entry name" value="PAS"/>
    <property type="match status" value="2"/>
</dbReference>
<accession>D7CTH0</accession>
<feature type="domain" description="PAS" evidence="3">
    <location>
        <begin position="128"/>
        <end position="179"/>
    </location>
</feature>
<proteinExistence type="predicted"/>
<dbReference type="OrthoDB" id="434992at2"/>
<dbReference type="InterPro" id="IPR035965">
    <property type="entry name" value="PAS-like_dom_sf"/>
</dbReference>
<dbReference type="PROSITE" id="PS50112">
    <property type="entry name" value="PAS"/>
    <property type="match status" value="1"/>
</dbReference>
<dbReference type="EMBL" id="CP002049">
    <property type="protein sequence ID" value="ADI13827.1"/>
    <property type="molecule type" value="Genomic_DNA"/>
</dbReference>
<dbReference type="InterPro" id="IPR000792">
    <property type="entry name" value="Tscrpt_reg_LuxR_C"/>
</dbReference>
<name>D7CTH0_TRURR</name>
<keyword evidence="1" id="KW-0238">DNA-binding</keyword>
<dbReference type="PROSITE" id="PS00622">
    <property type="entry name" value="HTH_LUXR_1"/>
    <property type="match status" value="1"/>
</dbReference>
<feature type="domain" description="HTH luxR-type" evidence="2">
    <location>
        <begin position="395"/>
        <end position="460"/>
    </location>
</feature>
<dbReference type="SMART" id="SM00091">
    <property type="entry name" value="PAS"/>
    <property type="match status" value="3"/>
</dbReference>
<dbReference type="PROSITE" id="PS50043">
    <property type="entry name" value="HTH_LUXR_2"/>
    <property type="match status" value="1"/>
</dbReference>
<sequence length="478" mass="52296">MTAEPAQSDLYAVVGALHDAVLVFSVEGALVYANGAALALHGVRELSALGGDAETYARRFPVYVGGAEQPAAAHPAVRAGRGEHLSGETLQLGRSGEEPQWVLEARSLTLSEGGCALIFNDITDEAEAEKRFERTFAANPAPAVISRYRDLRFIKVNQGFLEMTGYRHDEVVGRSVYELDLLAGVKDREEALRRFREQRTVPQMEARLPTKGGDKLVIVAGQPLEVMGEPCMLFSFIDLERWEKAQLELRHSEERFAKAFKLAPVAATLSVEGVLVDVNAAFEELTEYHAAEVLGKPLRALRLWEDPPEGAGRQLERKLRTKSGAVLDTLVFAEAITLEGKPGLLSMFHDITLRKQTEAELLAAIDAVMQDATWFGRSVVERLLRARRGATAEAPGATLGDLTARERQVLELIAEGQKNEEIALALGLSKNTVRNYVANLYAKIGVQGRAEAVIWARERGVIGTTKAPLIVLPNTLSR</sequence>
<evidence type="ECO:0000259" key="2">
    <source>
        <dbReference type="PROSITE" id="PS50043"/>
    </source>
</evidence>
<evidence type="ECO:0000313" key="4">
    <source>
        <dbReference type="EMBL" id="ADI13827.1"/>
    </source>
</evidence>
<dbReference type="Gene3D" id="3.30.450.20">
    <property type="entry name" value="PAS domain"/>
    <property type="match status" value="3"/>
</dbReference>
<dbReference type="RefSeq" id="WP_013177199.1">
    <property type="nucleotide sequence ID" value="NC_014221.1"/>
</dbReference>
<dbReference type="GO" id="GO:0006355">
    <property type="term" value="P:regulation of DNA-templated transcription"/>
    <property type="evidence" value="ECO:0007669"/>
    <property type="project" value="InterPro"/>
</dbReference>
<reference evidence="4 5" key="2">
    <citation type="journal article" date="2011" name="Stand. Genomic Sci.">
        <title>Complete genome sequence of Truepera radiovictrix type strain (RQ-24).</title>
        <authorList>
            <person name="Ivanova N."/>
            <person name="Rohde C."/>
            <person name="Munk C."/>
            <person name="Nolan M."/>
            <person name="Lucas S."/>
            <person name="Del Rio T.G."/>
            <person name="Tice H."/>
            <person name="Deshpande S."/>
            <person name="Cheng J.F."/>
            <person name="Tapia R."/>
            <person name="Han C."/>
            <person name="Goodwin L."/>
            <person name="Pitluck S."/>
            <person name="Liolios K."/>
            <person name="Mavromatis K."/>
            <person name="Mikhailova N."/>
            <person name="Pati A."/>
            <person name="Chen A."/>
            <person name="Palaniappan K."/>
            <person name="Land M."/>
            <person name="Hauser L."/>
            <person name="Chang Y.J."/>
            <person name="Jeffries C.D."/>
            <person name="Brambilla E."/>
            <person name="Rohde M."/>
            <person name="Goker M."/>
            <person name="Tindall B.J."/>
            <person name="Woyke T."/>
            <person name="Bristow J."/>
            <person name="Eisen J.A."/>
            <person name="Markowitz V."/>
            <person name="Hugenholtz P."/>
            <person name="Kyrpides N.C."/>
            <person name="Klenk H.P."/>
            <person name="Lapidus A."/>
        </authorList>
    </citation>
    <scope>NUCLEOTIDE SEQUENCE [LARGE SCALE GENOMIC DNA]</scope>
    <source>
        <strain evidence="5">DSM 17093 / CIP 108686 / LMG 22925 / RQ-24</strain>
    </source>
</reference>
<dbReference type="SUPFAM" id="SSF46894">
    <property type="entry name" value="C-terminal effector domain of the bipartite response regulators"/>
    <property type="match status" value="1"/>
</dbReference>
<dbReference type="STRING" id="649638.Trad_0691"/>
<dbReference type="InterPro" id="IPR000014">
    <property type="entry name" value="PAS"/>
</dbReference>